<dbReference type="PANTHER" id="PTHR43214">
    <property type="entry name" value="TWO-COMPONENT RESPONSE REGULATOR"/>
    <property type="match status" value="1"/>
</dbReference>
<reference evidence="3 4" key="1">
    <citation type="submission" date="2018-09" db="EMBL/GenBank/DDBJ databases">
        <title>YIM 75000 draft genome.</title>
        <authorList>
            <person name="Tang S."/>
            <person name="Feng Y."/>
        </authorList>
    </citation>
    <scope>NUCLEOTIDE SEQUENCE [LARGE SCALE GENOMIC DNA]</scope>
    <source>
        <strain evidence="3 4">YIM 75000</strain>
    </source>
</reference>
<dbReference type="GO" id="GO:0003677">
    <property type="term" value="F:DNA binding"/>
    <property type="evidence" value="ECO:0007669"/>
    <property type="project" value="UniProtKB-KW"/>
</dbReference>
<evidence type="ECO:0000256" key="1">
    <source>
        <dbReference type="ARBA" id="ARBA00023125"/>
    </source>
</evidence>
<dbReference type="GO" id="GO:0006355">
    <property type="term" value="P:regulation of DNA-templated transcription"/>
    <property type="evidence" value="ECO:0007669"/>
    <property type="project" value="InterPro"/>
</dbReference>
<dbReference type="Proteomes" id="UP000265614">
    <property type="component" value="Unassembled WGS sequence"/>
</dbReference>
<name>A0A3A3Z4V4_9ACTN</name>
<evidence type="ECO:0000313" key="3">
    <source>
        <dbReference type="EMBL" id="RJK98434.1"/>
    </source>
</evidence>
<dbReference type="InterPro" id="IPR036388">
    <property type="entry name" value="WH-like_DNA-bd_sf"/>
</dbReference>
<keyword evidence="1" id="KW-0238">DNA-binding</keyword>
<keyword evidence="4" id="KW-1185">Reference proteome</keyword>
<dbReference type="SMART" id="SM00421">
    <property type="entry name" value="HTH_LUXR"/>
    <property type="match status" value="1"/>
</dbReference>
<dbReference type="AlphaFoldDB" id="A0A3A3Z4V4"/>
<dbReference type="Pfam" id="PF00196">
    <property type="entry name" value="GerE"/>
    <property type="match status" value="1"/>
</dbReference>
<dbReference type="InterPro" id="IPR039420">
    <property type="entry name" value="WalR-like"/>
</dbReference>
<gene>
    <name evidence="3" type="ORF">D5H78_04110</name>
</gene>
<organism evidence="3 4">
    <name type="scientific">Vallicoccus soli</name>
    <dbReference type="NCBI Taxonomy" id="2339232"/>
    <lineage>
        <taxon>Bacteria</taxon>
        <taxon>Bacillati</taxon>
        <taxon>Actinomycetota</taxon>
        <taxon>Actinomycetes</taxon>
        <taxon>Motilibacterales</taxon>
        <taxon>Vallicoccaceae</taxon>
        <taxon>Vallicoccus</taxon>
    </lineage>
</organism>
<feature type="domain" description="HTH luxR-type" evidence="2">
    <location>
        <begin position="72"/>
        <end position="137"/>
    </location>
</feature>
<dbReference type="InterPro" id="IPR000792">
    <property type="entry name" value="Tscrpt_reg_LuxR_C"/>
</dbReference>
<dbReference type="Gene3D" id="1.10.10.10">
    <property type="entry name" value="Winged helix-like DNA-binding domain superfamily/Winged helix DNA-binding domain"/>
    <property type="match status" value="1"/>
</dbReference>
<dbReference type="PRINTS" id="PR00038">
    <property type="entry name" value="HTHLUXR"/>
</dbReference>
<sequence length="143" mass="14423">MLAGDRVVHADAAAGAVLERHRLDARAVAGAAGTGGVGVLHGPRGDVHVRARPGSGDGRRVLVLADDAQRVRAAAAAGLSARQAQVLALVAGGATAQAAAHRLGLSPRTVQKHLQVAYRALGVGDRLEAVLRARELGVLPPGP</sequence>
<dbReference type="SUPFAM" id="SSF46894">
    <property type="entry name" value="C-terminal effector domain of the bipartite response regulators"/>
    <property type="match status" value="1"/>
</dbReference>
<dbReference type="OrthoDB" id="9808843at2"/>
<evidence type="ECO:0000313" key="4">
    <source>
        <dbReference type="Proteomes" id="UP000265614"/>
    </source>
</evidence>
<comment type="caution">
    <text evidence="3">The sequence shown here is derived from an EMBL/GenBank/DDBJ whole genome shotgun (WGS) entry which is preliminary data.</text>
</comment>
<protein>
    <recommendedName>
        <fullName evidence="2">HTH luxR-type domain-containing protein</fullName>
    </recommendedName>
</protein>
<dbReference type="PROSITE" id="PS50043">
    <property type="entry name" value="HTH_LUXR_2"/>
    <property type="match status" value="1"/>
</dbReference>
<proteinExistence type="predicted"/>
<accession>A0A3A3Z4V4</accession>
<dbReference type="InterPro" id="IPR016032">
    <property type="entry name" value="Sig_transdc_resp-reg_C-effctor"/>
</dbReference>
<dbReference type="EMBL" id="QZEZ01000001">
    <property type="protein sequence ID" value="RJK98434.1"/>
    <property type="molecule type" value="Genomic_DNA"/>
</dbReference>
<evidence type="ECO:0000259" key="2">
    <source>
        <dbReference type="PROSITE" id="PS50043"/>
    </source>
</evidence>